<dbReference type="Gene3D" id="3.30.420.40">
    <property type="match status" value="2"/>
</dbReference>
<dbReference type="STRING" id="1522189.A0A316W6E8"/>
<feature type="region of interest" description="Disordered" evidence="1">
    <location>
        <begin position="137"/>
        <end position="170"/>
    </location>
</feature>
<evidence type="ECO:0000256" key="1">
    <source>
        <dbReference type="SAM" id="MobiDB-lite"/>
    </source>
</evidence>
<feature type="compositionally biased region" description="Basic residues" evidence="1">
    <location>
        <begin position="464"/>
        <end position="473"/>
    </location>
</feature>
<dbReference type="Proteomes" id="UP000245783">
    <property type="component" value="Unassembled WGS sequence"/>
</dbReference>
<dbReference type="Pfam" id="PF00814">
    <property type="entry name" value="TsaD"/>
    <property type="match status" value="3"/>
</dbReference>
<evidence type="ECO:0000313" key="4">
    <source>
        <dbReference type="Proteomes" id="UP000245783"/>
    </source>
</evidence>
<dbReference type="FunCoup" id="A0A316W6E8">
    <property type="interactions" value="308"/>
</dbReference>
<feature type="domain" description="Gcp-like" evidence="2">
    <location>
        <begin position="251"/>
        <end position="443"/>
    </location>
</feature>
<dbReference type="GeneID" id="37032677"/>
<protein>
    <recommendedName>
        <fullName evidence="2">Gcp-like domain-containing protein</fullName>
    </recommendedName>
</protein>
<dbReference type="OrthoDB" id="10259622at2759"/>
<dbReference type="SUPFAM" id="SSF53067">
    <property type="entry name" value="Actin-like ATPase domain"/>
    <property type="match status" value="3"/>
</dbReference>
<dbReference type="InParanoid" id="A0A316W6E8"/>
<dbReference type="GO" id="GO:0005739">
    <property type="term" value="C:mitochondrion"/>
    <property type="evidence" value="ECO:0007669"/>
    <property type="project" value="TreeGrafter"/>
</dbReference>
<feature type="region of interest" description="Disordered" evidence="1">
    <location>
        <begin position="432"/>
        <end position="473"/>
    </location>
</feature>
<dbReference type="PANTHER" id="PTHR11735">
    <property type="entry name" value="TRNA N6-ADENOSINE THREONYLCARBAMOYLTRANSFERASE"/>
    <property type="match status" value="1"/>
</dbReference>
<sequence>MHTPCAKPLASLVRCAKRSPARTFSTSSKRNLTQDGQYLVLGIETSCDDSCASLVSAPPSYVTAARLSAPQIFTPQIDGKPNQERPRARIISSIVLKQSEHNKTGGVSPLPAAHLHSKNLPRAISMCLEEGVSKRVLSQVDSGKPRHSTHTDSSSRVHAAEEARQSRPVVGPPAEVDAIAVTQGPGMPGCLTVGLGAAKVLSSLWGIPIIYTHHMVAHALSPLLASDDLTQPQRTAIEGQGARDSNPSAKLDRRPVTFPYLVLLLSGGHTQVVLCSGPKQFRILATTADEAIGRCTDKISRQLVDLHVSDEDKVTGDLAPGKRLEMLAELANDPAMAKEIPQYDVAVSCRGEPMFSYSGLHARLDQLIAAEHVKVAEDSSLSDDTGTPLASRIPLPTRIGLARAFQKAAFAQLTDKVRMTLAPRVAANASSAVQAQHLRHNAESEARSETSHPSVVAPSPGPRKSGKSYHTRLPRSKLIDTRIELPFGLQPDQIKHLIVAGGVASNAELRRALHSSLADIGRQDVSLHFPPVSLCTDNAAMIAHAALLDWDNRTWDLSPSPRGRWSIEDLVFGPDAAE</sequence>
<feature type="compositionally biased region" description="Basic and acidic residues" evidence="1">
    <location>
        <begin position="440"/>
        <end position="450"/>
    </location>
</feature>
<feature type="compositionally biased region" description="Basic and acidic residues" evidence="1">
    <location>
        <begin position="149"/>
        <end position="165"/>
    </location>
</feature>
<gene>
    <name evidence="3" type="ORF">IE81DRAFT_191845</name>
</gene>
<dbReference type="InterPro" id="IPR000905">
    <property type="entry name" value="Gcp-like_dom"/>
</dbReference>
<dbReference type="InterPro" id="IPR043129">
    <property type="entry name" value="ATPase_NBD"/>
</dbReference>
<keyword evidence="4" id="KW-1185">Reference proteome</keyword>
<accession>A0A316W6E8</accession>
<evidence type="ECO:0000313" key="3">
    <source>
        <dbReference type="EMBL" id="PWN45467.1"/>
    </source>
</evidence>
<proteinExistence type="predicted"/>
<reference evidence="3 4" key="1">
    <citation type="journal article" date="2018" name="Mol. Biol. Evol.">
        <title>Broad Genomic Sampling Reveals a Smut Pathogenic Ancestry of the Fungal Clade Ustilaginomycotina.</title>
        <authorList>
            <person name="Kijpornyongpan T."/>
            <person name="Mondo S.J."/>
            <person name="Barry K."/>
            <person name="Sandor L."/>
            <person name="Lee J."/>
            <person name="Lipzen A."/>
            <person name="Pangilinan J."/>
            <person name="LaButti K."/>
            <person name="Hainaut M."/>
            <person name="Henrissat B."/>
            <person name="Grigoriev I.V."/>
            <person name="Spatafora J.W."/>
            <person name="Aime M.C."/>
        </authorList>
    </citation>
    <scope>NUCLEOTIDE SEQUENCE [LARGE SCALE GENOMIC DNA]</scope>
    <source>
        <strain evidence="3 4">MCA 4658</strain>
    </source>
</reference>
<feature type="domain" description="Gcp-like" evidence="2">
    <location>
        <begin position="173"/>
        <end position="232"/>
    </location>
</feature>
<name>A0A316W6E8_9BASI</name>
<dbReference type="GO" id="GO:0072670">
    <property type="term" value="P:mitochondrial tRNA threonylcarbamoyladenosine modification"/>
    <property type="evidence" value="ECO:0007669"/>
    <property type="project" value="TreeGrafter"/>
</dbReference>
<dbReference type="EMBL" id="KZ819355">
    <property type="protein sequence ID" value="PWN45467.1"/>
    <property type="molecule type" value="Genomic_DNA"/>
</dbReference>
<feature type="domain" description="Gcp-like" evidence="2">
    <location>
        <begin position="490"/>
        <end position="543"/>
    </location>
</feature>
<dbReference type="RefSeq" id="XP_025372627.1">
    <property type="nucleotide sequence ID" value="XM_025510807.1"/>
</dbReference>
<dbReference type="PANTHER" id="PTHR11735:SF6">
    <property type="entry name" value="TRNA N6-ADENOSINE THREONYLCARBAMOYLTRANSFERASE, MITOCHONDRIAL"/>
    <property type="match status" value="1"/>
</dbReference>
<organism evidence="3 4">
    <name type="scientific">Ceraceosorus guamensis</name>
    <dbReference type="NCBI Taxonomy" id="1522189"/>
    <lineage>
        <taxon>Eukaryota</taxon>
        <taxon>Fungi</taxon>
        <taxon>Dikarya</taxon>
        <taxon>Basidiomycota</taxon>
        <taxon>Ustilaginomycotina</taxon>
        <taxon>Exobasidiomycetes</taxon>
        <taxon>Ceraceosorales</taxon>
        <taxon>Ceraceosoraceae</taxon>
        <taxon>Ceraceosorus</taxon>
    </lineage>
</organism>
<dbReference type="AlphaFoldDB" id="A0A316W6E8"/>
<evidence type="ECO:0000259" key="2">
    <source>
        <dbReference type="Pfam" id="PF00814"/>
    </source>
</evidence>